<accession>A0A3N4KDV0</accession>
<feature type="chain" id="PRO_5018277530" evidence="2">
    <location>
        <begin position="28"/>
        <end position="88"/>
    </location>
</feature>
<feature type="compositionally biased region" description="Basic and acidic residues" evidence="1">
    <location>
        <begin position="78"/>
        <end position="88"/>
    </location>
</feature>
<name>A0A3N4KDV0_9PEZI</name>
<keyword evidence="4" id="KW-1185">Reference proteome</keyword>
<feature type="signal peptide" evidence="2">
    <location>
        <begin position="1"/>
        <end position="27"/>
    </location>
</feature>
<evidence type="ECO:0000256" key="2">
    <source>
        <dbReference type="SAM" id="SignalP"/>
    </source>
</evidence>
<organism evidence="3 4">
    <name type="scientific">Morchella conica CCBAS932</name>
    <dbReference type="NCBI Taxonomy" id="1392247"/>
    <lineage>
        <taxon>Eukaryota</taxon>
        <taxon>Fungi</taxon>
        <taxon>Dikarya</taxon>
        <taxon>Ascomycota</taxon>
        <taxon>Pezizomycotina</taxon>
        <taxon>Pezizomycetes</taxon>
        <taxon>Pezizales</taxon>
        <taxon>Morchellaceae</taxon>
        <taxon>Morchella</taxon>
    </lineage>
</organism>
<proteinExistence type="predicted"/>
<sequence length="88" mass="9975">MIWILIPIFVVPLVLLTFFLALSSCLGDPLRRGSGRSGGLLRPSYGRTYLNSISSGAWENVEMDRIERESDDDEFDLEEGRHEEEGML</sequence>
<evidence type="ECO:0000256" key="1">
    <source>
        <dbReference type="SAM" id="MobiDB-lite"/>
    </source>
</evidence>
<evidence type="ECO:0000313" key="3">
    <source>
        <dbReference type="EMBL" id="RPB07658.1"/>
    </source>
</evidence>
<dbReference type="Proteomes" id="UP000277580">
    <property type="component" value="Unassembled WGS sequence"/>
</dbReference>
<feature type="region of interest" description="Disordered" evidence="1">
    <location>
        <begin position="68"/>
        <end position="88"/>
    </location>
</feature>
<evidence type="ECO:0000313" key="4">
    <source>
        <dbReference type="Proteomes" id="UP000277580"/>
    </source>
</evidence>
<keyword evidence="2" id="KW-0732">Signal</keyword>
<dbReference type="AlphaFoldDB" id="A0A3N4KDV0"/>
<reference evidence="3 4" key="1">
    <citation type="journal article" date="2018" name="Nat. Ecol. Evol.">
        <title>Pezizomycetes genomes reveal the molecular basis of ectomycorrhizal truffle lifestyle.</title>
        <authorList>
            <person name="Murat C."/>
            <person name="Payen T."/>
            <person name="Noel B."/>
            <person name="Kuo A."/>
            <person name="Morin E."/>
            <person name="Chen J."/>
            <person name="Kohler A."/>
            <person name="Krizsan K."/>
            <person name="Balestrini R."/>
            <person name="Da Silva C."/>
            <person name="Montanini B."/>
            <person name="Hainaut M."/>
            <person name="Levati E."/>
            <person name="Barry K.W."/>
            <person name="Belfiori B."/>
            <person name="Cichocki N."/>
            <person name="Clum A."/>
            <person name="Dockter R.B."/>
            <person name="Fauchery L."/>
            <person name="Guy J."/>
            <person name="Iotti M."/>
            <person name="Le Tacon F."/>
            <person name="Lindquist E.A."/>
            <person name="Lipzen A."/>
            <person name="Malagnac F."/>
            <person name="Mello A."/>
            <person name="Molinier V."/>
            <person name="Miyauchi S."/>
            <person name="Poulain J."/>
            <person name="Riccioni C."/>
            <person name="Rubini A."/>
            <person name="Sitrit Y."/>
            <person name="Splivallo R."/>
            <person name="Traeger S."/>
            <person name="Wang M."/>
            <person name="Zifcakova L."/>
            <person name="Wipf D."/>
            <person name="Zambonelli A."/>
            <person name="Paolocci F."/>
            <person name="Nowrousian M."/>
            <person name="Ottonello S."/>
            <person name="Baldrian P."/>
            <person name="Spatafora J.W."/>
            <person name="Henrissat B."/>
            <person name="Nagy L.G."/>
            <person name="Aury J.M."/>
            <person name="Wincker P."/>
            <person name="Grigoriev I.V."/>
            <person name="Bonfante P."/>
            <person name="Martin F.M."/>
        </authorList>
    </citation>
    <scope>NUCLEOTIDE SEQUENCE [LARGE SCALE GENOMIC DNA]</scope>
    <source>
        <strain evidence="3 4">CCBAS932</strain>
    </source>
</reference>
<protein>
    <submittedName>
        <fullName evidence="3">Uncharacterized protein</fullName>
    </submittedName>
</protein>
<dbReference type="STRING" id="1392247.A0A3N4KDV0"/>
<dbReference type="InParanoid" id="A0A3N4KDV0"/>
<gene>
    <name evidence="3" type="ORF">P167DRAFT_539919</name>
</gene>
<dbReference type="EMBL" id="ML119177">
    <property type="protein sequence ID" value="RPB07658.1"/>
    <property type="molecule type" value="Genomic_DNA"/>
</dbReference>